<reference evidence="1 2" key="1">
    <citation type="submission" date="2022-01" db="EMBL/GenBank/DDBJ databases">
        <title>Desulfofustis limnae sp. nov., a novel mesophilic sulfate-reducing bacterium isolated from marsh soil.</title>
        <authorList>
            <person name="Watanabe M."/>
            <person name="Takahashi A."/>
            <person name="Kojima H."/>
            <person name="Fukui M."/>
        </authorList>
    </citation>
    <scope>NUCLEOTIDE SEQUENCE [LARGE SCALE GENOMIC DNA]</scope>
    <source>
        <strain evidence="1 2">PPLL</strain>
    </source>
</reference>
<organism evidence="1 2">
    <name type="scientific">Desulfofustis limnaeus</name>
    <dbReference type="NCBI Taxonomy" id="2740163"/>
    <lineage>
        <taxon>Bacteria</taxon>
        <taxon>Pseudomonadati</taxon>
        <taxon>Thermodesulfobacteriota</taxon>
        <taxon>Desulfobulbia</taxon>
        <taxon>Desulfobulbales</taxon>
        <taxon>Desulfocapsaceae</taxon>
        <taxon>Desulfofustis</taxon>
    </lineage>
</organism>
<sequence>MPKPVSTGPRTVGLPSDEIDSIISARIAGKNEDDIRRLVEELEAARKTFK</sequence>
<evidence type="ECO:0000313" key="1">
    <source>
        <dbReference type="EMBL" id="BDD86077.1"/>
    </source>
</evidence>
<keyword evidence="2" id="KW-1185">Reference proteome</keyword>
<dbReference type="Proteomes" id="UP000830055">
    <property type="component" value="Chromosome"/>
</dbReference>
<proteinExistence type="predicted"/>
<gene>
    <name evidence="1" type="ORF">DPPLL_04420</name>
</gene>
<protein>
    <submittedName>
        <fullName evidence="1">Uncharacterized protein</fullName>
    </submittedName>
</protein>
<evidence type="ECO:0000313" key="2">
    <source>
        <dbReference type="Proteomes" id="UP000830055"/>
    </source>
</evidence>
<name>A0ABN6LZM2_9BACT</name>
<dbReference type="EMBL" id="AP025516">
    <property type="protein sequence ID" value="BDD86077.1"/>
    <property type="molecule type" value="Genomic_DNA"/>
</dbReference>
<accession>A0ABN6LZM2</accession>